<dbReference type="Proteomes" id="UP000783686">
    <property type="component" value="Unassembled WGS sequence"/>
</dbReference>
<protein>
    <recommendedName>
        <fullName evidence="17">ShKT domain-containing protein</fullName>
    </recommendedName>
</protein>
<keyword evidence="16" id="KW-1185">Reference proteome</keyword>
<evidence type="ECO:0000256" key="7">
    <source>
        <dbReference type="ARBA" id="ARBA00022801"/>
    </source>
</evidence>
<dbReference type="InterPro" id="IPR000834">
    <property type="entry name" value="Peptidase_M14"/>
</dbReference>
<keyword evidence="3" id="KW-0121">Carboxypeptidase</keyword>
<comment type="cofactor">
    <cofactor evidence="1">
        <name>Zn(2+)</name>
        <dbReference type="ChEBI" id="CHEBI:29105"/>
    </cofactor>
</comment>
<evidence type="ECO:0000256" key="8">
    <source>
        <dbReference type="ARBA" id="ARBA00022833"/>
    </source>
</evidence>
<dbReference type="FunFam" id="3.40.630.10:FF:000056">
    <property type="entry name" value="Zinc carboxypeptidase"/>
    <property type="match status" value="1"/>
</dbReference>
<dbReference type="Proteomes" id="UP000614601">
    <property type="component" value="Unassembled WGS sequence"/>
</dbReference>
<dbReference type="Pfam" id="PF01549">
    <property type="entry name" value="ShK"/>
    <property type="match status" value="1"/>
</dbReference>
<dbReference type="PANTHER" id="PTHR11705:SF149">
    <property type="entry name" value="SHKT DOMAIN-CONTAINING PROTEIN"/>
    <property type="match status" value="1"/>
</dbReference>
<dbReference type="InterPro" id="IPR057246">
    <property type="entry name" value="CARBOXYPEPT_ZN_1"/>
</dbReference>
<keyword evidence="5" id="KW-0479">Metal-binding</keyword>
<comment type="caution">
    <text evidence="15">The sequence shown here is derived from an EMBL/GenBank/DDBJ whole genome shotgun (WGS) entry which is preliminary data.</text>
</comment>
<dbReference type="Gene3D" id="3.40.630.10">
    <property type="entry name" value="Zn peptidases"/>
    <property type="match status" value="1"/>
</dbReference>
<evidence type="ECO:0000313" key="16">
    <source>
        <dbReference type="Proteomes" id="UP000614601"/>
    </source>
</evidence>
<dbReference type="InterPro" id="IPR036990">
    <property type="entry name" value="M14A-like_propep"/>
</dbReference>
<evidence type="ECO:0000256" key="12">
    <source>
        <dbReference type="PROSITE-ProRule" id="PRU01379"/>
    </source>
</evidence>
<dbReference type="EMBL" id="CAJFCW020000001">
    <property type="protein sequence ID" value="CAG9082444.1"/>
    <property type="molecule type" value="Genomic_DNA"/>
</dbReference>
<dbReference type="InterPro" id="IPR003582">
    <property type="entry name" value="ShKT_dom"/>
</dbReference>
<keyword evidence="7" id="KW-0378">Hydrolase</keyword>
<name>A0A811JTK4_9BILA</name>
<comment type="caution">
    <text evidence="11">Lacks conserved residue(s) required for the propagation of feature annotation.</text>
</comment>
<dbReference type="EMBL" id="CAJFDH010000001">
    <property type="protein sequence ID" value="CAD5206604.1"/>
    <property type="molecule type" value="Genomic_DNA"/>
</dbReference>
<evidence type="ECO:0000256" key="11">
    <source>
        <dbReference type="PROSITE-ProRule" id="PRU01005"/>
    </source>
</evidence>
<dbReference type="PRINTS" id="PR00765">
    <property type="entry name" value="CRBOXYPTASEA"/>
</dbReference>
<evidence type="ECO:0000259" key="13">
    <source>
        <dbReference type="PROSITE" id="PS51670"/>
    </source>
</evidence>
<dbReference type="PROSITE" id="PS00133">
    <property type="entry name" value="CARBOXYPEPT_ZN_2"/>
    <property type="match status" value="1"/>
</dbReference>
<evidence type="ECO:0000256" key="10">
    <source>
        <dbReference type="ARBA" id="ARBA00023157"/>
    </source>
</evidence>
<evidence type="ECO:0008006" key="17">
    <source>
        <dbReference type="Google" id="ProtNLM"/>
    </source>
</evidence>
<sequence>MLCFSSRLTSLLNPSRPDVEISSLFRFYFATLFRCRARLITETMILRLVLCTILSGVAAKKYTVYRLNIENDAQFRMMSKLVEQSNEYNFWKEAKGVGDTADVMVKDVLIDGFLHKVDLFNMTHKVMIDDVENLILKRSKDASPKRKERVQYDPPFKRVNFNLAKYHSFGEMINYLNSLAINYPQIVRVQPIGTTHEGRQIPLIKISSNKGNGQNPGIWIDGGIHAREWVSPAAVIYFIDQLVTSYDTNPQIRHLVDNIDWYIVPLLNPDGYEYSRSSFDPEVRLWRKNRSPAQCTTQSTGVFSVPRTICCQGVDLNRNFDWFFGQVGSSTDPCSEIYNGRFAFSEPETRAVRDFVTGLNGQIKAFMTFHSYSQILMYPFGHALRTYPNDVDDLSSTALKAAQALQSQYGIKYTVGTGADTLYPASGGSEDWAKGRMGIKYSFLFELRPDDTVAEGFLLAEREIVPTCRETWEAIKVIALETVRYMAGPTQSRLQKRECVDYDNFCPYWAENGACTAWPSMKDRCAKSCNLC</sequence>
<dbReference type="CDD" id="cd03860">
    <property type="entry name" value="M14_CP_A-B_like"/>
    <property type="match status" value="1"/>
</dbReference>
<dbReference type="OrthoDB" id="3626597at2759"/>
<evidence type="ECO:0000256" key="4">
    <source>
        <dbReference type="ARBA" id="ARBA00022670"/>
    </source>
</evidence>
<dbReference type="GO" id="GO:0008270">
    <property type="term" value="F:zinc ion binding"/>
    <property type="evidence" value="ECO:0007669"/>
    <property type="project" value="InterPro"/>
</dbReference>
<dbReference type="PROSITE" id="PS52035">
    <property type="entry name" value="PEPTIDASE_M14"/>
    <property type="match status" value="1"/>
</dbReference>
<dbReference type="SUPFAM" id="SSF53187">
    <property type="entry name" value="Zn-dependent exopeptidases"/>
    <property type="match status" value="1"/>
</dbReference>
<dbReference type="Pfam" id="PF00246">
    <property type="entry name" value="Peptidase_M14"/>
    <property type="match status" value="1"/>
</dbReference>
<keyword evidence="9" id="KW-0482">Metalloprotease</keyword>
<evidence type="ECO:0000256" key="9">
    <source>
        <dbReference type="ARBA" id="ARBA00023049"/>
    </source>
</evidence>
<dbReference type="InterPro" id="IPR003146">
    <property type="entry name" value="M14A_act_pep"/>
</dbReference>
<organism evidence="15 16">
    <name type="scientific">Bursaphelenchus okinawaensis</name>
    <dbReference type="NCBI Taxonomy" id="465554"/>
    <lineage>
        <taxon>Eukaryota</taxon>
        <taxon>Metazoa</taxon>
        <taxon>Ecdysozoa</taxon>
        <taxon>Nematoda</taxon>
        <taxon>Chromadorea</taxon>
        <taxon>Rhabditida</taxon>
        <taxon>Tylenchina</taxon>
        <taxon>Tylenchomorpha</taxon>
        <taxon>Aphelenchoidea</taxon>
        <taxon>Aphelenchoididae</taxon>
        <taxon>Bursaphelenchus</taxon>
    </lineage>
</organism>
<keyword evidence="4" id="KW-0645">Protease</keyword>
<feature type="active site" description="Proton donor/acceptor" evidence="12">
    <location>
        <position position="446"/>
    </location>
</feature>
<dbReference type="SUPFAM" id="SSF54897">
    <property type="entry name" value="Protease propeptides/inhibitors"/>
    <property type="match status" value="1"/>
</dbReference>
<gene>
    <name evidence="15" type="ORF">BOKJ2_LOCUS1288</name>
</gene>
<proteinExistence type="inferred from homology"/>
<dbReference type="GO" id="GO:0006508">
    <property type="term" value="P:proteolysis"/>
    <property type="evidence" value="ECO:0007669"/>
    <property type="project" value="UniProtKB-KW"/>
</dbReference>
<dbReference type="PANTHER" id="PTHR11705">
    <property type="entry name" value="PROTEASE FAMILY M14 CARBOXYPEPTIDASE A,B"/>
    <property type="match status" value="1"/>
</dbReference>
<feature type="domain" description="ShKT" evidence="13">
    <location>
        <begin position="499"/>
        <end position="532"/>
    </location>
</feature>
<reference evidence="15" key="1">
    <citation type="submission" date="2020-09" db="EMBL/GenBank/DDBJ databases">
        <authorList>
            <person name="Kikuchi T."/>
        </authorList>
    </citation>
    <scope>NUCLEOTIDE SEQUENCE</scope>
    <source>
        <strain evidence="15">SH1</strain>
    </source>
</reference>
<keyword evidence="10" id="KW-1015">Disulfide bond</keyword>
<evidence type="ECO:0000259" key="14">
    <source>
        <dbReference type="PROSITE" id="PS52035"/>
    </source>
</evidence>
<keyword evidence="8" id="KW-0862">Zinc</keyword>
<dbReference type="PROSITE" id="PS51670">
    <property type="entry name" value="SHKT"/>
    <property type="match status" value="1"/>
</dbReference>
<dbReference type="GO" id="GO:0005615">
    <property type="term" value="C:extracellular space"/>
    <property type="evidence" value="ECO:0007669"/>
    <property type="project" value="TreeGrafter"/>
</dbReference>
<dbReference type="AlphaFoldDB" id="A0A811JTK4"/>
<dbReference type="PROSITE" id="PS00132">
    <property type="entry name" value="CARBOXYPEPT_ZN_1"/>
    <property type="match status" value="1"/>
</dbReference>
<dbReference type="InterPro" id="IPR057247">
    <property type="entry name" value="CARBOXYPEPT_ZN_2"/>
</dbReference>
<evidence type="ECO:0000313" key="15">
    <source>
        <dbReference type="EMBL" id="CAD5206604.1"/>
    </source>
</evidence>
<comment type="similarity">
    <text evidence="2 12">Belongs to the peptidase M14 family.</text>
</comment>
<accession>A0A811JTK4</accession>
<evidence type="ECO:0000256" key="6">
    <source>
        <dbReference type="ARBA" id="ARBA00022729"/>
    </source>
</evidence>
<dbReference type="GO" id="GO:0004181">
    <property type="term" value="F:metallocarboxypeptidase activity"/>
    <property type="evidence" value="ECO:0007669"/>
    <property type="project" value="InterPro"/>
</dbReference>
<keyword evidence="6" id="KW-0732">Signal</keyword>
<evidence type="ECO:0000256" key="3">
    <source>
        <dbReference type="ARBA" id="ARBA00022645"/>
    </source>
</evidence>
<feature type="domain" description="Peptidase M14" evidence="14">
    <location>
        <begin position="165"/>
        <end position="482"/>
    </location>
</feature>
<dbReference type="Gene3D" id="3.30.70.340">
    <property type="entry name" value="Metallocarboxypeptidase-like"/>
    <property type="match status" value="1"/>
</dbReference>
<dbReference type="Pfam" id="PF02244">
    <property type="entry name" value="Propep_M14"/>
    <property type="match status" value="1"/>
</dbReference>
<evidence type="ECO:0000256" key="1">
    <source>
        <dbReference type="ARBA" id="ARBA00001947"/>
    </source>
</evidence>
<dbReference type="SMART" id="SM00631">
    <property type="entry name" value="Zn_pept"/>
    <property type="match status" value="1"/>
</dbReference>
<evidence type="ECO:0000256" key="5">
    <source>
        <dbReference type="ARBA" id="ARBA00022723"/>
    </source>
</evidence>
<evidence type="ECO:0000256" key="2">
    <source>
        <dbReference type="ARBA" id="ARBA00005988"/>
    </source>
</evidence>